<evidence type="ECO:0000313" key="2">
    <source>
        <dbReference type="EMBL" id="TFY82042.1"/>
    </source>
</evidence>
<name>A0A4Z0A4U6_9AGAM</name>
<evidence type="ECO:0000313" key="3">
    <source>
        <dbReference type="Proteomes" id="UP000298061"/>
    </source>
</evidence>
<dbReference type="EMBL" id="SFCI01000148">
    <property type="protein sequence ID" value="TFY82042.1"/>
    <property type="molecule type" value="Genomic_DNA"/>
</dbReference>
<feature type="compositionally biased region" description="Low complexity" evidence="1">
    <location>
        <begin position="351"/>
        <end position="368"/>
    </location>
</feature>
<keyword evidence="3" id="KW-1185">Reference proteome</keyword>
<feature type="region of interest" description="Disordered" evidence="1">
    <location>
        <begin position="263"/>
        <end position="376"/>
    </location>
</feature>
<organism evidence="2 3">
    <name type="scientific">Hericium alpestre</name>
    <dbReference type="NCBI Taxonomy" id="135208"/>
    <lineage>
        <taxon>Eukaryota</taxon>
        <taxon>Fungi</taxon>
        <taxon>Dikarya</taxon>
        <taxon>Basidiomycota</taxon>
        <taxon>Agaricomycotina</taxon>
        <taxon>Agaricomycetes</taxon>
        <taxon>Russulales</taxon>
        <taxon>Hericiaceae</taxon>
        <taxon>Hericium</taxon>
    </lineage>
</organism>
<sequence>MAPPRKGTGKSSPRAELTYKSLASHPALAFMRPPDTPRPKWENLDYYTHGVDTRTEEHFRGAAYYGETGIKARVMMLFLWLIAQMLPPDSDASSLVSGAVAQGLPAGEDIEDYEEVIHELVDTFRRPLPDHIKKTLQSLCPRRSDAEFEAFMDLVRESYREDVVFDYAVEDAPSALLNVLEGVVIVPRKPGTERLIAWCMDKFFMGRWVNIGGEPSAAVCWSAHISTLPAVPTEVPVIAKEPLPPVTEAAEAPMIKLDAPAKAGKTMKLEQSSKVEGTAKTGGETKTEQPTKELQTKSPEKLDVPPATKLSSGGTSPAESKPKSGWKRFSVARGVSRSASLLKPTKSPSDTKVATSPTATTETSVSTSTKEEARSISSPDHIALLLQEGKGTTDAGKVKAVAEAALKLARKVEKKKLDDRRVLVYLALSIHPLLETSKGEEPAAVWAERVNQTFAELNDKRLFRSVADGQTFALPRLRKILSALLLVGNSLSDIQLYSMISTTVEAALVHAKTIHKTSDAEDPSTVLFSLAEVVDEIATSIRGFGSPPAHAKKGSVVTAKPIDLQINGASADVPASSEAYLLAGHRLYDLKVNSSALTTLQRDPLVPKTQLTKAIMEHLVEEVGIGTWETPTLVQKGHGHTNGTA</sequence>
<dbReference type="AlphaFoldDB" id="A0A4Z0A4U6"/>
<reference evidence="2 3" key="1">
    <citation type="submission" date="2019-02" db="EMBL/GenBank/DDBJ databases">
        <title>Genome sequencing of the rare red list fungi Hericium alpestre (H. flagellum).</title>
        <authorList>
            <person name="Buettner E."/>
            <person name="Kellner H."/>
        </authorList>
    </citation>
    <scope>NUCLEOTIDE SEQUENCE [LARGE SCALE GENOMIC DNA]</scope>
    <source>
        <strain evidence="2 3">DSM 108284</strain>
    </source>
</reference>
<gene>
    <name evidence="2" type="ORF">EWM64_g1969</name>
</gene>
<feature type="compositionally biased region" description="Polar residues" evidence="1">
    <location>
        <begin position="309"/>
        <end position="318"/>
    </location>
</feature>
<evidence type="ECO:0000256" key="1">
    <source>
        <dbReference type="SAM" id="MobiDB-lite"/>
    </source>
</evidence>
<dbReference type="Proteomes" id="UP000298061">
    <property type="component" value="Unassembled WGS sequence"/>
</dbReference>
<dbReference type="OrthoDB" id="3265206at2759"/>
<feature type="compositionally biased region" description="Basic and acidic residues" evidence="1">
    <location>
        <begin position="283"/>
        <end position="303"/>
    </location>
</feature>
<accession>A0A4Z0A4U6</accession>
<proteinExistence type="predicted"/>
<comment type="caution">
    <text evidence="2">The sequence shown here is derived from an EMBL/GenBank/DDBJ whole genome shotgun (WGS) entry which is preliminary data.</text>
</comment>
<protein>
    <submittedName>
        <fullName evidence="2">Uncharacterized protein</fullName>
    </submittedName>
</protein>